<organism evidence="8">
    <name type="scientific">Thiolapillus brandeum</name>
    <dbReference type="NCBI Taxonomy" id="1076588"/>
    <lineage>
        <taxon>Bacteria</taxon>
        <taxon>Pseudomonadati</taxon>
        <taxon>Pseudomonadota</taxon>
        <taxon>Gammaproteobacteria</taxon>
        <taxon>Chromatiales</taxon>
        <taxon>Sedimenticolaceae</taxon>
        <taxon>Thiolapillus</taxon>
    </lineage>
</organism>
<dbReference type="Pfam" id="PF06305">
    <property type="entry name" value="LapA_dom"/>
    <property type="match status" value="1"/>
</dbReference>
<accession>A0A831WCS0</accession>
<reference evidence="8" key="1">
    <citation type="journal article" date="2020" name="mSystems">
        <title>Genome- and Community-Level Interaction Insights into Carbon Utilization and Element Cycling Functions of Hydrothermarchaeota in Hydrothermal Sediment.</title>
        <authorList>
            <person name="Zhou Z."/>
            <person name="Liu Y."/>
            <person name="Xu W."/>
            <person name="Pan J."/>
            <person name="Luo Z.H."/>
            <person name="Li M."/>
        </authorList>
    </citation>
    <scope>NUCLEOTIDE SEQUENCE [LARGE SCALE GENOMIC DNA]</scope>
    <source>
        <strain evidence="8">HyVt-458</strain>
    </source>
</reference>
<dbReference type="Proteomes" id="UP000886339">
    <property type="component" value="Unassembled WGS sequence"/>
</dbReference>
<evidence type="ECO:0000256" key="6">
    <source>
        <dbReference type="SAM" id="Phobius"/>
    </source>
</evidence>
<evidence type="ECO:0000256" key="3">
    <source>
        <dbReference type="ARBA" id="ARBA00022989"/>
    </source>
</evidence>
<feature type="transmembrane region" description="Helical" evidence="6">
    <location>
        <begin position="62"/>
        <end position="84"/>
    </location>
</feature>
<evidence type="ECO:0000256" key="1">
    <source>
        <dbReference type="ARBA" id="ARBA00022475"/>
    </source>
</evidence>
<gene>
    <name evidence="8" type="ORF">ENJ12_13725</name>
</gene>
<evidence type="ECO:0000256" key="4">
    <source>
        <dbReference type="ARBA" id="ARBA00023136"/>
    </source>
</evidence>
<feature type="coiled-coil region" evidence="5">
    <location>
        <begin position="83"/>
        <end position="110"/>
    </location>
</feature>
<feature type="domain" description="Lipopolysaccharide assembly protein A" evidence="7">
    <location>
        <begin position="43"/>
        <end position="104"/>
    </location>
</feature>
<comment type="caution">
    <text evidence="8">The sequence shown here is derived from an EMBL/GenBank/DDBJ whole genome shotgun (WGS) entry which is preliminary data.</text>
</comment>
<keyword evidence="2 6" id="KW-0812">Transmembrane</keyword>
<sequence>MRSGLGLSYEVIHVRRRSGLLKLIKFILLLGFALLGAGFASINPEPVDVHFYFRDFSVPLGLLVLVMVGLGALLGVLSSLLLMARVRHENQRLRRQARLASEEVNNLRTIPVKDR</sequence>
<dbReference type="AlphaFoldDB" id="A0A831WCS0"/>
<feature type="transmembrane region" description="Helical" evidence="6">
    <location>
        <begin position="20"/>
        <end position="42"/>
    </location>
</feature>
<evidence type="ECO:0000256" key="5">
    <source>
        <dbReference type="SAM" id="Coils"/>
    </source>
</evidence>
<keyword evidence="4 6" id="KW-0472">Membrane</keyword>
<dbReference type="EMBL" id="DRLF01000476">
    <property type="protein sequence ID" value="HEC07910.1"/>
    <property type="molecule type" value="Genomic_DNA"/>
</dbReference>
<keyword evidence="1" id="KW-1003">Cell membrane</keyword>
<protein>
    <submittedName>
        <fullName evidence="8">LapA family protein</fullName>
    </submittedName>
</protein>
<keyword evidence="3 6" id="KW-1133">Transmembrane helix</keyword>
<dbReference type="InterPro" id="IPR010445">
    <property type="entry name" value="LapA_dom"/>
</dbReference>
<name>A0A831WCS0_9GAMM</name>
<keyword evidence="5" id="KW-0175">Coiled coil</keyword>
<evidence type="ECO:0000256" key="2">
    <source>
        <dbReference type="ARBA" id="ARBA00022692"/>
    </source>
</evidence>
<dbReference type="GO" id="GO:0005886">
    <property type="term" value="C:plasma membrane"/>
    <property type="evidence" value="ECO:0007669"/>
    <property type="project" value="InterPro"/>
</dbReference>
<proteinExistence type="predicted"/>
<evidence type="ECO:0000259" key="7">
    <source>
        <dbReference type="Pfam" id="PF06305"/>
    </source>
</evidence>
<evidence type="ECO:0000313" key="8">
    <source>
        <dbReference type="EMBL" id="HEC07910.1"/>
    </source>
</evidence>